<dbReference type="PANTHER" id="PTHR10559:SF13">
    <property type="entry name" value="TRANSCOBALAMIN-1"/>
    <property type="match status" value="1"/>
</dbReference>
<dbReference type="GO" id="GO:0005615">
    <property type="term" value="C:extracellular space"/>
    <property type="evidence" value="ECO:0007669"/>
    <property type="project" value="TreeGrafter"/>
</dbReference>
<accession>A0A8T1RYQ7</accession>
<name>A0A8T1RYQ7_CHESE</name>
<dbReference type="InterPro" id="IPR051588">
    <property type="entry name" value="Cobalamin_Transport"/>
</dbReference>
<dbReference type="Gene3D" id="2.170.130.30">
    <property type="match status" value="1"/>
</dbReference>
<dbReference type="GO" id="GO:0015889">
    <property type="term" value="P:cobalamin transport"/>
    <property type="evidence" value="ECO:0007669"/>
    <property type="project" value="TreeGrafter"/>
</dbReference>
<proteinExistence type="predicted"/>
<gene>
    <name evidence="1" type="ORF">G0U57_007974</name>
</gene>
<sequence length="125" mass="13937">MWLFFTVSPLPPHTDNLPLSTARPAPPTSRPPSISVTYTVADGVNNTFSDSISVTVPQGSVFFKVMEAAQKRDPSKFRYVLGLATQHPSLVAVAAAESRLDRSIGLLEQQRFKKQRGRRWVAWVR</sequence>
<dbReference type="GO" id="GO:0031419">
    <property type="term" value="F:cobalamin binding"/>
    <property type="evidence" value="ECO:0007669"/>
    <property type="project" value="TreeGrafter"/>
</dbReference>
<dbReference type="EMBL" id="JAHGAV010002121">
    <property type="protein sequence ID" value="KAG6921413.1"/>
    <property type="molecule type" value="Genomic_DNA"/>
</dbReference>
<protein>
    <submittedName>
        <fullName evidence="1">Uncharacterized protein</fullName>
    </submittedName>
</protein>
<evidence type="ECO:0000313" key="2">
    <source>
        <dbReference type="Proteomes" id="UP000765507"/>
    </source>
</evidence>
<evidence type="ECO:0000313" key="1">
    <source>
        <dbReference type="EMBL" id="KAG6921413.1"/>
    </source>
</evidence>
<dbReference type="Proteomes" id="UP000765507">
    <property type="component" value="Unassembled WGS sequence"/>
</dbReference>
<dbReference type="PANTHER" id="PTHR10559">
    <property type="entry name" value="TRANSCOBALAMIN-1/GASTRIC INTRINSIC FACTOR"/>
    <property type="match status" value="1"/>
</dbReference>
<reference evidence="1 2" key="1">
    <citation type="journal article" date="2020" name="G3 (Bethesda)">
        <title>Draft Genome of the Common Snapping Turtle, Chelydra serpentina, a Model for Phenotypic Plasticity in Reptiles.</title>
        <authorList>
            <person name="Das D."/>
            <person name="Singh S.K."/>
            <person name="Bierstedt J."/>
            <person name="Erickson A."/>
            <person name="Galli G.L.J."/>
            <person name="Crossley D.A. 2nd"/>
            <person name="Rhen T."/>
        </authorList>
    </citation>
    <scope>NUCLEOTIDE SEQUENCE [LARGE SCALE GENOMIC DNA]</scope>
    <source>
        <strain evidence="1">KW</strain>
    </source>
</reference>
<comment type="caution">
    <text evidence="1">The sequence shown here is derived from an EMBL/GenBank/DDBJ whole genome shotgun (WGS) entry which is preliminary data.</text>
</comment>
<keyword evidence="2" id="KW-1185">Reference proteome</keyword>
<dbReference type="AlphaFoldDB" id="A0A8T1RYQ7"/>
<organism evidence="1 2">
    <name type="scientific">Chelydra serpentina</name>
    <name type="common">Snapping turtle</name>
    <name type="synonym">Testudo serpentina</name>
    <dbReference type="NCBI Taxonomy" id="8475"/>
    <lineage>
        <taxon>Eukaryota</taxon>
        <taxon>Metazoa</taxon>
        <taxon>Chordata</taxon>
        <taxon>Craniata</taxon>
        <taxon>Vertebrata</taxon>
        <taxon>Euteleostomi</taxon>
        <taxon>Archelosauria</taxon>
        <taxon>Testudinata</taxon>
        <taxon>Testudines</taxon>
        <taxon>Cryptodira</taxon>
        <taxon>Durocryptodira</taxon>
        <taxon>Americhelydia</taxon>
        <taxon>Chelydroidea</taxon>
        <taxon>Chelydridae</taxon>
        <taxon>Chelydra</taxon>
    </lineage>
</organism>